<dbReference type="OrthoDB" id="4142200at2759"/>
<feature type="transmembrane region" description="Helical" evidence="8">
    <location>
        <begin position="163"/>
        <end position="181"/>
    </location>
</feature>
<feature type="transmembrane region" description="Helical" evidence="8">
    <location>
        <begin position="26"/>
        <end position="46"/>
    </location>
</feature>
<feature type="transmembrane region" description="Helical" evidence="8">
    <location>
        <begin position="105"/>
        <end position="128"/>
    </location>
</feature>
<dbReference type="PROSITE" id="PS00216">
    <property type="entry name" value="SUGAR_TRANSPORT_1"/>
    <property type="match status" value="2"/>
</dbReference>
<feature type="transmembrane region" description="Helical" evidence="8">
    <location>
        <begin position="407"/>
        <end position="427"/>
    </location>
</feature>
<organism evidence="10 11">
    <name type="scientific">Agrilus planipennis</name>
    <name type="common">Emerald ash borer</name>
    <name type="synonym">Agrilus marcopoli</name>
    <dbReference type="NCBI Taxonomy" id="224129"/>
    <lineage>
        <taxon>Eukaryota</taxon>
        <taxon>Metazoa</taxon>
        <taxon>Ecdysozoa</taxon>
        <taxon>Arthropoda</taxon>
        <taxon>Hexapoda</taxon>
        <taxon>Insecta</taxon>
        <taxon>Pterygota</taxon>
        <taxon>Neoptera</taxon>
        <taxon>Endopterygota</taxon>
        <taxon>Coleoptera</taxon>
        <taxon>Polyphaga</taxon>
        <taxon>Elateriformia</taxon>
        <taxon>Buprestoidea</taxon>
        <taxon>Buprestidae</taxon>
        <taxon>Agrilinae</taxon>
        <taxon>Agrilus</taxon>
    </lineage>
</organism>
<evidence type="ECO:0000313" key="11">
    <source>
        <dbReference type="RefSeq" id="XP_018321638.1"/>
    </source>
</evidence>
<dbReference type="SUPFAM" id="SSF103473">
    <property type="entry name" value="MFS general substrate transporter"/>
    <property type="match status" value="1"/>
</dbReference>
<dbReference type="InterPro" id="IPR044775">
    <property type="entry name" value="MFS_ERD6/Tret1-like"/>
</dbReference>
<feature type="transmembrane region" description="Helical" evidence="8">
    <location>
        <begin position="76"/>
        <end position="96"/>
    </location>
</feature>
<dbReference type="PANTHER" id="PTHR48021">
    <property type="match status" value="1"/>
</dbReference>
<dbReference type="PANTHER" id="PTHR48021:SF47">
    <property type="entry name" value="GH17672P"/>
    <property type="match status" value="1"/>
</dbReference>
<reference evidence="11" key="1">
    <citation type="submission" date="2025-08" db="UniProtKB">
        <authorList>
            <consortium name="RefSeq"/>
        </authorList>
    </citation>
    <scope>IDENTIFICATION</scope>
    <source>
        <tissue evidence="11">Entire body</tissue>
    </source>
</reference>
<dbReference type="PROSITE" id="PS50850">
    <property type="entry name" value="MFS"/>
    <property type="match status" value="1"/>
</dbReference>
<dbReference type="InterPro" id="IPR005828">
    <property type="entry name" value="MFS_sugar_transport-like"/>
</dbReference>
<comment type="similarity">
    <text evidence="7">Belongs to the major facilitator superfamily. Sugar transporter (TC 2.A.1.1) family. Trehalose transporter subfamily.</text>
</comment>
<evidence type="ECO:0000259" key="9">
    <source>
        <dbReference type="PROSITE" id="PS50850"/>
    </source>
</evidence>
<dbReference type="Proteomes" id="UP000192223">
    <property type="component" value="Unplaced"/>
</dbReference>
<dbReference type="InterPro" id="IPR036259">
    <property type="entry name" value="MFS_trans_sf"/>
</dbReference>
<feature type="transmembrane region" description="Helical" evidence="8">
    <location>
        <begin position="439"/>
        <end position="458"/>
    </location>
</feature>
<sequence length="483" mass="53384">MHTYITCMKMKKQTNLANVQRSRVQLYLAISVCNLSSVALGITLSWSSPVISKLNGEVSTVDLPLGRLITDEEESWIGSLVTLGAASGPYIGAFLADSIGRKKTLIFAAGIPSFISFVILAFATNLYVYYFARYIGGLAIGAIYTALPSYVSEISEDVNRGATGCAMNIFITLGLIWSYSIGPFVSIRTFSLICAVVPLTFIILFSFFPESPYHYAAKNDLDKAHNALSKVRMKTIDEIKGEMKTIKDTVDGQMKDRKGICDLFKTYGSVKALIICMSLVAFQQFSGINVVLFYTQTIFEATGSSISSILSSFIIGLVQLIPSAITSLIADSLGRKVTLLFSALGQILSLFPLGLYFFLKEKGNNVEAVYWLPVTCLVIYIVTFRVGFGPLPWTIMAELFPQNIKTAACTITGSFCYILAFVITKYFQTVTYYIGMGGGFWIFTGFCISSFLFIYFYVPETKQKSFLEIQDILHGRHIGRSRC</sequence>
<dbReference type="InterPro" id="IPR003663">
    <property type="entry name" value="Sugar/inositol_transpt"/>
</dbReference>
<dbReference type="AlphaFoldDB" id="A0A1W4WNE8"/>
<dbReference type="KEGG" id="apln:108734532"/>
<feature type="transmembrane region" description="Helical" evidence="8">
    <location>
        <begin position="272"/>
        <end position="294"/>
    </location>
</feature>
<dbReference type="InParanoid" id="A0A1W4WNE8"/>
<keyword evidence="4 8" id="KW-1133">Transmembrane helix</keyword>
<evidence type="ECO:0000256" key="2">
    <source>
        <dbReference type="ARBA" id="ARBA00022475"/>
    </source>
</evidence>
<evidence type="ECO:0000256" key="7">
    <source>
        <dbReference type="ARBA" id="ARBA00024348"/>
    </source>
</evidence>
<name>A0A1W4WNE8_AGRPL</name>
<keyword evidence="3 8" id="KW-0812">Transmembrane</keyword>
<dbReference type="GeneID" id="108734532"/>
<feature type="domain" description="Major facilitator superfamily (MFS) profile" evidence="9">
    <location>
        <begin position="29"/>
        <end position="462"/>
    </location>
</feature>
<dbReference type="InterPro" id="IPR050549">
    <property type="entry name" value="MFS_Trehalose_Transporter"/>
</dbReference>
<keyword evidence="2" id="KW-1003">Cell membrane</keyword>
<evidence type="ECO:0000256" key="1">
    <source>
        <dbReference type="ARBA" id="ARBA00004651"/>
    </source>
</evidence>
<comment type="subcellular location">
    <subcellularLocation>
        <location evidence="1">Cell membrane</location>
        <topology evidence="1">Multi-pass membrane protein</topology>
    </subcellularLocation>
</comment>
<dbReference type="STRING" id="224129.A0A1W4WNE8"/>
<protein>
    <submittedName>
        <fullName evidence="11">Facilitated trehalose transporter Tret1-like</fullName>
    </submittedName>
</protein>
<evidence type="ECO:0000256" key="8">
    <source>
        <dbReference type="SAM" id="Phobius"/>
    </source>
</evidence>
<evidence type="ECO:0000313" key="10">
    <source>
        <dbReference type="Proteomes" id="UP000192223"/>
    </source>
</evidence>
<evidence type="ECO:0000256" key="6">
    <source>
        <dbReference type="ARBA" id="ARBA00023180"/>
    </source>
</evidence>
<dbReference type="CDD" id="cd17358">
    <property type="entry name" value="MFS_GLUT6_8_Class3_like"/>
    <property type="match status" value="1"/>
</dbReference>
<feature type="transmembrane region" description="Helical" evidence="8">
    <location>
        <begin position="134"/>
        <end position="151"/>
    </location>
</feature>
<feature type="transmembrane region" description="Helical" evidence="8">
    <location>
        <begin position="337"/>
        <end position="358"/>
    </location>
</feature>
<dbReference type="PRINTS" id="PR00171">
    <property type="entry name" value="SUGRTRNSPORT"/>
</dbReference>
<dbReference type="Pfam" id="PF00083">
    <property type="entry name" value="Sugar_tr"/>
    <property type="match status" value="1"/>
</dbReference>
<proteinExistence type="inferred from homology"/>
<dbReference type="PROSITE" id="PS00217">
    <property type="entry name" value="SUGAR_TRANSPORT_2"/>
    <property type="match status" value="1"/>
</dbReference>
<keyword evidence="6" id="KW-0325">Glycoprotein</keyword>
<dbReference type="GO" id="GO:0051119">
    <property type="term" value="F:sugar transmembrane transporter activity"/>
    <property type="evidence" value="ECO:0007669"/>
    <property type="project" value="InterPro"/>
</dbReference>
<dbReference type="FunCoup" id="A0A1W4WNE8">
    <property type="interactions" value="12"/>
</dbReference>
<dbReference type="InterPro" id="IPR020846">
    <property type="entry name" value="MFS_dom"/>
</dbReference>
<keyword evidence="10" id="KW-1185">Reference proteome</keyword>
<dbReference type="RefSeq" id="XP_018321638.1">
    <property type="nucleotide sequence ID" value="XM_018466136.1"/>
</dbReference>
<dbReference type="InterPro" id="IPR005829">
    <property type="entry name" value="Sugar_transporter_CS"/>
</dbReference>
<dbReference type="FunFam" id="1.20.1250.20:FF:000055">
    <property type="entry name" value="Facilitated trehalose transporter Tret1-2 homolog"/>
    <property type="match status" value="1"/>
</dbReference>
<accession>A0A1W4WNE8</accession>
<evidence type="ECO:0000256" key="5">
    <source>
        <dbReference type="ARBA" id="ARBA00023136"/>
    </source>
</evidence>
<dbReference type="GO" id="GO:0005886">
    <property type="term" value="C:plasma membrane"/>
    <property type="evidence" value="ECO:0007669"/>
    <property type="project" value="UniProtKB-SubCell"/>
</dbReference>
<keyword evidence="5 8" id="KW-0472">Membrane</keyword>
<feature type="transmembrane region" description="Helical" evidence="8">
    <location>
        <begin position="187"/>
        <end position="208"/>
    </location>
</feature>
<feature type="transmembrane region" description="Helical" evidence="8">
    <location>
        <begin position="370"/>
        <end position="395"/>
    </location>
</feature>
<feature type="transmembrane region" description="Helical" evidence="8">
    <location>
        <begin position="306"/>
        <end position="330"/>
    </location>
</feature>
<evidence type="ECO:0000256" key="4">
    <source>
        <dbReference type="ARBA" id="ARBA00022989"/>
    </source>
</evidence>
<gene>
    <name evidence="11" type="primary">LOC108734532</name>
</gene>
<dbReference type="Gene3D" id="1.20.1250.20">
    <property type="entry name" value="MFS general substrate transporter like domains"/>
    <property type="match status" value="1"/>
</dbReference>
<evidence type="ECO:0000256" key="3">
    <source>
        <dbReference type="ARBA" id="ARBA00022692"/>
    </source>
</evidence>